<sequence length="94" mass="11091">MPDFCEISHLWEQGAPLLYKIKKYCQYLNEKSIGCLCIRLSVSSLLLKYSLHYGIILFLWVSISNIVKNFEKSPRYKIMYSSLQNIIFFACQKK</sequence>
<evidence type="ECO:0000256" key="1">
    <source>
        <dbReference type="SAM" id="Phobius"/>
    </source>
</evidence>
<keyword evidence="1" id="KW-0812">Transmembrane</keyword>
<feature type="transmembrane region" description="Helical" evidence="1">
    <location>
        <begin position="49"/>
        <end position="67"/>
    </location>
</feature>
<reference evidence="2" key="2">
    <citation type="submission" date="2013-05" db="EMBL/GenBank/DDBJ databases">
        <authorList>
            <person name="Carter J.-M."/>
            <person name="Baker S.C."/>
            <person name="Pink R."/>
            <person name="Carter D.R.F."/>
            <person name="Collins A."/>
            <person name="Tomlin J."/>
            <person name="Gibbs M."/>
            <person name="Breuker C.J."/>
        </authorList>
    </citation>
    <scope>NUCLEOTIDE SEQUENCE</scope>
    <source>
        <tissue evidence="2">Ovary</tissue>
    </source>
</reference>
<dbReference type="EMBL" id="GAIX01006359">
    <property type="protein sequence ID" value="JAA86201.1"/>
    <property type="molecule type" value="Transcribed_RNA"/>
</dbReference>
<protein>
    <submittedName>
        <fullName evidence="2">Uncharacterized protein</fullName>
    </submittedName>
</protein>
<feature type="non-terminal residue" evidence="2">
    <location>
        <position position="94"/>
    </location>
</feature>
<proteinExistence type="predicted"/>
<keyword evidence="1" id="KW-0472">Membrane</keyword>
<dbReference type="AlphaFoldDB" id="S4P3P0"/>
<keyword evidence="1" id="KW-1133">Transmembrane helix</keyword>
<evidence type="ECO:0000313" key="2">
    <source>
        <dbReference type="EMBL" id="JAA86201.1"/>
    </source>
</evidence>
<reference evidence="2" key="1">
    <citation type="journal article" date="2013" name="BMC Genomics">
        <title>Unscrambling butterfly oogenesis.</title>
        <authorList>
            <person name="Carter J.M."/>
            <person name="Baker S.C."/>
            <person name="Pink R."/>
            <person name="Carter D.R."/>
            <person name="Collins A."/>
            <person name="Tomlin J."/>
            <person name="Gibbs M."/>
            <person name="Breuker C.J."/>
        </authorList>
    </citation>
    <scope>NUCLEOTIDE SEQUENCE</scope>
    <source>
        <tissue evidence="2">Ovary</tissue>
    </source>
</reference>
<name>S4P3P0_9NEOP</name>
<organism evidence="2">
    <name type="scientific">Pararge aegeria</name>
    <name type="common">speckled wood butterfly</name>
    <dbReference type="NCBI Taxonomy" id="116150"/>
    <lineage>
        <taxon>Eukaryota</taxon>
        <taxon>Metazoa</taxon>
        <taxon>Ecdysozoa</taxon>
        <taxon>Arthropoda</taxon>
        <taxon>Hexapoda</taxon>
        <taxon>Insecta</taxon>
        <taxon>Pterygota</taxon>
        <taxon>Neoptera</taxon>
        <taxon>Endopterygota</taxon>
        <taxon>Lepidoptera</taxon>
        <taxon>Glossata</taxon>
        <taxon>Ditrysia</taxon>
        <taxon>Papilionoidea</taxon>
        <taxon>Nymphalidae</taxon>
        <taxon>Satyrinae</taxon>
        <taxon>Satyrini</taxon>
        <taxon>Parargina</taxon>
        <taxon>Pararge</taxon>
    </lineage>
</organism>
<accession>S4P3P0</accession>